<dbReference type="AlphaFoldDB" id="A0A1G4IA85"/>
<name>A0A1G4IA85_TRYEQ</name>
<evidence type="ECO:0000313" key="2">
    <source>
        <dbReference type="Proteomes" id="UP000195570"/>
    </source>
</evidence>
<protein>
    <submittedName>
        <fullName evidence="1">Uncharacterized protein</fullName>
    </submittedName>
</protein>
<organism evidence="1 2">
    <name type="scientific">Trypanosoma equiperdum</name>
    <dbReference type="NCBI Taxonomy" id="5694"/>
    <lineage>
        <taxon>Eukaryota</taxon>
        <taxon>Discoba</taxon>
        <taxon>Euglenozoa</taxon>
        <taxon>Kinetoplastea</taxon>
        <taxon>Metakinetoplastina</taxon>
        <taxon>Trypanosomatida</taxon>
        <taxon>Trypanosomatidae</taxon>
        <taxon>Trypanosoma</taxon>
    </lineage>
</organism>
<accession>A0A1G4IA85</accession>
<sequence>MPSSVALRVRLSIANPAVERLLVCIGTLNDEQGSEARGALGRLVARKILETCAPSPSDVQNPDENRIQARDAKGRTRERYAFRQYGPFARHTCSHSGSRFRRPCRNAQTWDSERVSDYMGVWCDRLLLGEHNNPRRCALLEPRVPVVMVGESLERVLLAHRGLRGSDILFIFGSPCFPFGATRLISFSDALLDPLCISYPSRHQLVGTVLHCLERESSIPSALVVGLGSTHGLRTAFEPEEKVLIESRIVPLLGFVSALWTVDPLKASEYLQSNPQNNARLWGTMQSSMLSTRDAALLRAFESGQPLDARLSQQHTAYLAETLLDRLFPQSGQ</sequence>
<proteinExistence type="predicted"/>
<gene>
    <name evidence="1" type="ORF">TEOVI_000615600</name>
</gene>
<comment type="caution">
    <text evidence="1">The sequence shown here is derived from an EMBL/GenBank/DDBJ whole genome shotgun (WGS) entry which is preliminary data.</text>
</comment>
<dbReference type="Proteomes" id="UP000195570">
    <property type="component" value="Unassembled WGS sequence"/>
</dbReference>
<dbReference type="EMBL" id="CZPT02001073">
    <property type="protein sequence ID" value="SCU68786.1"/>
    <property type="molecule type" value="Genomic_DNA"/>
</dbReference>
<dbReference type="VEuPathDB" id="TriTrypDB:TEOVI_000615600"/>
<reference evidence="1" key="1">
    <citation type="submission" date="2016-09" db="EMBL/GenBank/DDBJ databases">
        <authorList>
            <person name="Hebert L."/>
            <person name="Moumen B."/>
        </authorList>
    </citation>
    <scope>NUCLEOTIDE SEQUENCE [LARGE SCALE GENOMIC DNA]</scope>
    <source>
        <strain evidence="1">OVI</strain>
    </source>
</reference>
<dbReference type="RefSeq" id="XP_067079869.1">
    <property type="nucleotide sequence ID" value="XM_067223768.1"/>
</dbReference>
<keyword evidence="2" id="KW-1185">Reference proteome</keyword>
<evidence type="ECO:0000313" key="1">
    <source>
        <dbReference type="EMBL" id="SCU68786.1"/>
    </source>
</evidence>
<dbReference type="GeneID" id="92380095"/>